<protein>
    <recommendedName>
        <fullName evidence="7">G-protein coupled receptors family 1 profile domain-containing protein</fullName>
    </recommendedName>
</protein>
<dbReference type="Proteomes" id="UP001381693">
    <property type="component" value="Unassembled WGS sequence"/>
</dbReference>
<dbReference type="PANTHER" id="PTHR45698:SF1">
    <property type="entry name" value="TRACE AMINE-ASSOCIATED RECEPTOR 13C-LIKE"/>
    <property type="match status" value="1"/>
</dbReference>
<evidence type="ECO:0000313" key="9">
    <source>
        <dbReference type="Proteomes" id="UP001381693"/>
    </source>
</evidence>
<keyword evidence="3 6" id="KW-0812">Transmembrane</keyword>
<dbReference type="PANTHER" id="PTHR45698">
    <property type="entry name" value="TRACE AMINE-ASSOCIATED RECEPTOR 19N-RELATED"/>
    <property type="match status" value="1"/>
</dbReference>
<dbReference type="PROSITE" id="PS50262">
    <property type="entry name" value="G_PROTEIN_RECEP_F1_2"/>
    <property type="match status" value="1"/>
</dbReference>
<feature type="domain" description="G-protein coupled receptors family 1 profile" evidence="7">
    <location>
        <begin position="142"/>
        <end position="436"/>
    </location>
</feature>
<reference evidence="8 9" key="1">
    <citation type="submission" date="2023-11" db="EMBL/GenBank/DDBJ databases">
        <title>Halocaridina rubra genome assembly.</title>
        <authorList>
            <person name="Smith C."/>
        </authorList>
    </citation>
    <scope>NUCLEOTIDE SEQUENCE [LARGE SCALE GENOMIC DNA]</scope>
    <source>
        <strain evidence="8">EP-1</strain>
        <tissue evidence="8">Whole</tissue>
    </source>
</reference>
<keyword evidence="5 6" id="KW-0472">Membrane</keyword>
<evidence type="ECO:0000259" key="7">
    <source>
        <dbReference type="PROSITE" id="PS50262"/>
    </source>
</evidence>
<evidence type="ECO:0000256" key="2">
    <source>
        <dbReference type="ARBA" id="ARBA00010663"/>
    </source>
</evidence>
<dbReference type="InterPro" id="IPR019430">
    <property type="entry name" value="7TM_GPCR_serpentine_rcpt_Srx"/>
</dbReference>
<evidence type="ECO:0000256" key="3">
    <source>
        <dbReference type="ARBA" id="ARBA00022692"/>
    </source>
</evidence>
<feature type="transmembrane region" description="Helical" evidence="6">
    <location>
        <begin position="416"/>
        <end position="437"/>
    </location>
</feature>
<name>A0AAN8X744_HALRR</name>
<evidence type="ECO:0000256" key="6">
    <source>
        <dbReference type="SAM" id="Phobius"/>
    </source>
</evidence>
<dbReference type="Gene3D" id="1.20.1070.10">
    <property type="entry name" value="Rhodopsin 7-helix transmembrane proteins"/>
    <property type="match status" value="2"/>
</dbReference>
<dbReference type="CDD" id="cd00637">
    <property type="entry name" value="7tm_classA_rhodopsin-like"/>
    <property type="match status" value="1"/>
</dbReference>
<dbReference type="SUPFAM" id="SSF81321">
    <property type="entry name" value="Family A G protein-coupled receptor-like"/>
    <property type="match status" value="2"/>
</dbReference>
<feature type="transmembrane region" description="Helical" evidence="6">
    <location>
        <begin position="129"/>
        <end position="151"/>
    </location>
</feature>
<organism evidence="8 9">
    <name type="scientific">Halocaridina rubra</name>
    <name type="common">Hawaiian red shrimp</name>
    <dbReference type="NCBI Taxonomy" id="373956"/>
    <lineage>
        <taxon>Eukaryota</taxon>
        <taxon>Metazoa</taxon>
        <taxon>Ecdysozoa</taxon>
        <taxon>Arthropoda</taxon>
        <taxon>Crustacea</taxon>
        <taxon>Multicrustacea</taxon>
        <taxon>Malacostraca</taxon>
        <taxon>Eumalacostraca</taxon>
        <taxon>Eucarida</taxon>
        <taxon>Decapoda</taxon>
        <taxon>Pleocyemata</taxon>
        <taxon>Caridea</taxon>
        <taxon>Atyoidea</taxon>
        <taxon>Atyidae</taxon>
        <taxon>Halocaridina</taxon>
    </lineage>
</organism>
<gene>
    <name evidence="8" type="ORF">SK128_023025</name>
</gene>
<evidence type="ECO:0000256" key="5">
    <source>
        <dbReference type="ARBA" id="ARBA00023136"/>
    </source>
</evidence>
<dbReference type="AlphaFoldDB" id="A0AAN8X744"/>
<accession>A0AAN8X744</accession>
<evidence type="ECO:0000256" key="4">
    <source>
        <dbReference type="ARBA" id="ARBA00022989"/>
    </source>
</evidence>
<proteinExistence type="inferred from homology"/>
<comment type="similarity">
    <text evidence="2">Belongs to the G-protein coupled receptor 1 family.</text>
</comment>
<feature type="transmembrane region" description="Helical" evidence="6">
    <location>
        <begin position="321"/>
        <end position="343"/>
    </location>
</feature>
<comment type="subcellular location">
    <subcellularLocation>
        <location evidence="1">Membrane</location>
    </subcellularLocation>
</comment>
<dbReference type="EMBL" id="JAXCGZ010011763">
    <property type="protein sequence ID" value="KAK7074159.1"/>
    <property type="molecule type" value="Genomic_DNA"/>
</dbReference>
<dbReference type="InterPro" id="IPR017452">
    <property type="entry name" value="GPCR_Rhodpsn_7TM"/>
</dbReference>
<dbReference type="InterPro" id="IPR000276">
    <property type="entry name" value="GPCR_Rhodpsn"/>
</dbReference>
<feature type="transmembrane region" description="Helical" evidence="6">
    <location>
        <begin position="172"/>
        <end position="191"/>
    </location>
</feature>
<evidence type="ECO:0000313" key="8">
    <source>
        <dbReference type="EMBL" id="KAK7074159.1"/>
    </source>
</evidence>
<evidence type="ECO:0000256" key="1">
    <source>
        <dbReference type="ARBA" id="ARBA00004370"/>
    </source>
</evidence>
<keyword evidence="4 6" id="KW-1133">Transmembrane helix</keyword>
<dbReference type="Pfam" id="PF10328">
    <property type="entry name" value="7TM_GPCR_Srx"/>
    <property type="match status" value="1"/>
</dbReference>
<dbReference type="GO" id="GO:0004930">
    <property type="term" value="F:G protein-coupled receptor activity"/>
    <property type="evidence" value="ECO:0007669"/>
    <property type="project" value="InterPro"/>
</dbReference>
<feature type="transmembrane region" description="Helical" evidence="6">
    <location>
        <begin position="363"/>
        <end position="392"/>
    </location>
</feature>
<keyword evidence="9" id="KW-1185">Reference proteome</keyword>
<dbReference type="PRINTS" id="PR00237">
    <property type="entry name" value="GPCRRHODOPSN"/>
</dbReference>
<feature type="transmembrane region" description="Helical" evidence="6">
    <location>
        <begin position="276"/>
        <end position="300"/>
    </location>
</feature>
<dbReference type="GO" id="GO:0016020">
    <property type="term" value="C:membrane"/>
    <property type="evidence" value="ECO:0007669"/>
    <property type="project" value="UniProtKB-SubCell"/>
</dbReference>
<sequence>MKNFLCHDGDSLALFFRDCQVPSLKTRLFDEILSDAAVSEDYETIEKICTAQHDLTEENVNGTIVTLIPPGKAHRAIYDNTPRSTANFYWPCCYFNYRVKWDMDPVAAGLSPNWSYLPVECRARELTLVVFQGLVATFGILGNALVLVVMLGGGHRYEASNFMRTSLSLADFLTSVFVAAPAFSDSINIIYGGPDVKTVYIPSQFNLSSLIPRLPISTSDVHLITLFEENGRSFSCYFFNMKPTFKYDSLLGQYNAKYFLFNTFNYSNGPFQVFRAHFLCICSCVTMIIMFFLSIERVMICWRPSHYRKVFTLLRVKRGIVFAWSFGIISSIVISYGKSFTVYWHPLTKLTHGLRDTNEEFNIALIAASIMLGILGIFTILFSVAALIAFCLKRAEEEQERKEYNMRITDNFAKENLYITVSLIVITLLYILVYVPVDLDKRAKETGKPHCGLPEGSKLEALGLGFTLETNSGGYPQEPCKTSAM</sequence>
<comment type="caution">
    <text evidence="8">The sequence shown here is derived from an EMBL/GenBank/DDBJ whole genome shotgun (WGS) entry which is preliminary data.</text>
</comment>